<dbReference type="Proteomes" id="UP000181980">
    <property type="component" value="Unassembled WGS sequence"/>
</dbReference>
<feature type="signal peptide" evidence="5">
    <location>
        <begin position="1"/>
        <end position="18"/>
    </location>
</feature>
<evidence type="ECO:0000256" key="1">
    <source>
        <dbReference type="ARBA" id="ARBA00004196"/>
    </source>
</evidence>
<dbReference type="STRING" id="561176.SAMN04488561_0287"/>
<dbReference type="InterPro" id="IPR051313">
    <property type="entry name" value="Bact_iron-sidero_bind"/>
</dbReference>
<comment type="subcellular location">
    <subcellularLocation>
        <location evidence="1">Cell envelope</location>
    </subcellularLocation>
</comment>
<gene>
    <name evidence="7" type="ORF">SAMN04488561_0287</name>
</gene>
<proteinExistence type="inferred from homology"/>
<reference evidence="8" key="1">
    <citation type="submission" date="2016-10" db="EMBL/GenBank/DDBJ databases">
        <authorList>
            <person name="Varghese N."/>
            <person name="Submissions S."/>
        </authorList>
    </citation>
    <scope>NUCLEOTIDE SEQUENCE [LARGE SCALE GENOMIC DNA]</scope>
    <source>
        <strain evidence="8">DSM 45237</strain>
    </source>
</reference>
<keyword evidence="8" id="KW-1185">Reference proteome</keyword>
<dbReference type="PANTHER" id="PTHR30532">
    <property type="entry name" value="IRON III DICITRATE-BINDING PERIPLASMIC PROTEIN"/>
    <property type="match status" value="1"/>
</dbReference>
<keyword evidence="3" id="KW-0813">Transport</keyword>
<dbReference type="PANTHER" id="PTHR30532:SF24">
    <property type="entry name" value="FERRIC ENTEROBACTIN-BINDING PERIPLASMIC PROTEIN FEPB"/>
    <property type="match status" value="1"/>
</dbReference>
<dbReference type="GO" id="GO:1901678">
    <property type="term" value="P:iron coordination entity transport"/>
    <property type="evidence" value="ECO:0007669"/>
    <property type="project" value="UniProtKB-ARBA"/>
</dbReference>
<evidence type="ECO:0000259" key="6">
    <source>
        <dbReference type="PROSITE" id="PS50983"/>
    </source>
</evidence>
<dbReference type="InterPro" id="IPR002491">
    <property type="entry name" value="ABC_transptr_periplasmic_BD"/>
</dbReference>
<protein>
    <submittedName>
        <fullName evidence="7">Iron complex transport system substrate-binding protein</fullName>
    </submittedName>
</protein>
<name>A0A1H5D3Z8_9ACTN</name>
<evidence type="ECO:0000256" key="2">
    <source>
        <dbReference type="ARBA" id="ARBA00008814"/>
    </source>
</evidence>
<evidence type="ECO:0000313" key="8">
    <source>
        <dbReference type="Proteomes" id="UP000181980"/>
    </source>
</evidence>
<feature type="chain" id="PRO_5038752031" evidence="5">
    <location>
        <begin position="19"/>
        <end position="322"/>
    </location>
</feature>
<evidence type="ECO:0000256" key="3">
    <source>
        <dbReference type="ARBA" id="ARBA00022448"/>
    </source>
</evidence>
<accession>A0A1H5D3Z8</accession>
<dbReference type="AlphaFoldDB" id="A0A1H5D3Z8"/>
<evidence type="ECO:0000256" key="4">
    <source>
        <dbReference type="ARBA" id="ARBA00022729"/>
    </source>
</evidence>
<dbReference type="GO" id="GO:0030288">
    <property type="term" value="C:outer membrane-bounded periplasmic space"/>
    <property type="evidence" value="ECO:0007669"/>
    <property type="project" value="TreeGrafter"/>
</dbReference>
<evidence type="ECO:0000256" key="5">
    <source>
        <dbReference type="SAM" id="SignalP"/>
    </source>
</evidence>
<dbReference type="RefSeq" id="WP_069113904.1">
    <property type="nucleotide sequence ID" value="NZ_FNUC01000002.1"/>
</dbReference>
<dbReference type="OrthoDB" id="9793175at2"/>
<comment type="similarity">
    <text evidence="2">Belongs to the bacterial solute-binding protein 8 family.</text>
</comment>
<dbReference type="EMBL" id="FNUC01000002">
    <property type="protein sequence ID" value="SED73572.1"/>
    <property type="molecule type" value="Genomic_DNA"/>
</dbReference>
<keyword evidence="4 5" id="KW-0732">Signal</keyword>
<organism evidence="7 8">
    <name type="scientific">Jiangella alba</name>
    <dbReference type="NCBI Taxonomy" id="561176"/>
    <lineage>
        <taxon>Bacteria</taxon>
        <taxon>Bacillati</taxon>
        <taxon>Actinomycetota</taxon>
        <taxon>Actinomycetes</taxon>
        <taxon>Jiangellales</taxon>
        <taxon>Jiangellaceae</taxon>
        <taxon>Jiangella</taxon>
    </lineage>
</organism>
<dbReference type="Pfam" id="PF01497">
    <property type="entry name" value="Peripla_BP_2"/>
    <property type="match status" value="1"/>
</dbReference>
<dbReference type="PROSITE" id="PS50983">
    <property type="entry name" value="FE_B12_PBP"/>
    <property type="match status" value="1"/>
</dbReference>
<sequence length="322" mass="33136">MNRTLAALAALVALTACGGTDPEPASGAGRSITVDGATGEVTVPVTDSGIWALDEVTGLHLLALGVVPDAVARNPYDGDAYTEAARTILRDAGVEIVEPSNAELVAAAAPELIIGVNFPDHVELLPELEQIAPVLLTDDTRPWDEGLATIAAVTGHDAEAEEVTGRLREAVDETVTLVADAGRTGDTLSVLSACGDQVCLYGSGRTVGRVLAELGFARPPGQDDAGNAWGFTLVSPETLGGHRADIVVELSGIVTRGGDPVLEHPLLDTSGALTATADFAAWFGSDALALTWILHDVAAILAGQPTATRDDAGELWAEVVRT</sequence>
<evidence type="ECO:0000313" key="7">
    <source>
        <dbReference type="EMBL" id="SED73572.1"/>
    </source>
</evidence>
<dbReference type="SUPFAM" id="SSF53807">
    <property type="entry name" value="Helical backbone' metal receptor"/>
    <property type="match status" value="1"/>
</dbReference>
<feature type="domain" description="Fe/B12 periplasmic-binding" evidence="6">
    <location>
        <begin position="49"/>
        <end position="305"/>
    </location>
</feature>
<dbReference type="Gene3D" id="3.40.50.1980">
    <property type="entry name" value="Nitrogenase molybdenum iron protein domain"/>
    <property type="match status" value="2"/>
</dbReference>
<dbReference type="PROSITE" id="PS51257">
    <property type="entry name" value="PROKAR_LIPOPROTEIN"/>
    <property type="match status" value="1"/>
</dbReference>